<evidence type="ECO:0000313" key="1">
    <source>
        <dbReference type="EMBL" id="MEJ8826136.1"/>
    </source>
</evidence>
<dbReference type="RefSeq" id="WP_340367174.1">
    <property type="nucleotide sequence ID" value="NZ_JBBKZV010000029.1"/>
</dbReference>
<comment type="caution">
    <text evidence="1">The sequence shown here is derived from an EMBL/GenBank/DDBJ whole genome shotgun (WGS) entry which is preliminary data.</text>
</comment>
<sequence length="82" mass="9492">MTFDNTYAEYRWLRWQLGFAPWLAMVPSVWNFCSRSAQEDMLQGLREALADALNETNSGLVDSIRVDRHQAHAAHRATPRSR</sequence>
<name>A0ABU8W7V7_9BURK</name>
<gene>
    <name evidence="1" type="ORF">WKW80_29600</name>
</gene>
<accession>A0ABU8W7V7</accession>
<protein>
    <submittedName>
        <fullName evidence="1">Uncharacterized protein</fullName>
    </submittedName>
</protein>
<dbReference type="EMBL" id="JBBKZV010000029">
    <property type="protein sequence ID" value="MEJ8826136.1"/>
    <property type="molecule type" value="Genomic_DNA"/>
</dbReference>
<proteinExistence type="predicted"/>
<reference evidence="1 2" key="1">
    <citation type="submission" date="2024-03" db="EMBL/GenBank/DDBJ databases">
        <title>Novel species of the genus Variovorax.</title>
        <authorList>
            <person name="Liu Q."/>
            <person name="Xin Y.-H."/>
        </authorList>
    </citation>
    <scope>NUCLEOTIDE SEQUENCE [LARGE SCALE GENOMIC DNA]</scope>
    <source>
        <strain evidence="1 2">KACC 18501</strain>
    </source>
</reference>
<evidence type="ECO:0000313" key="2">
    <source>
        <dbReference type="Proteomes" id="UP001363010"/>
    </source>
</evidence>
<organism evidence="1 2">
    <name type="scientific">Variovorax humicola</name>
    <dbReference type="NCBI Taxonomy" id="1769758"/>
    <lineage>
        <taxon>Bacteria</taxon>
        <taxon>Pseudomonadati</taxon>
        <taxon>Pseudomonadota</taxon>
        <taxon>Betaproteobacteria</taxon>
        <taxon>Burkholderiales</taxon>
        <taxon>Comamonadaceae</taxon>
        <taxon>Variovorax</taxon>
    </lineage>
</organism>
<dbReference type="Proteomes" id="UP001363010">
    <property type="component" value="Unassembled WGS sequence"/>
</dbReference>
<keyword evidence="2" id="KW-1185">Reference proteome</keyword>